<protein>
    <submittedName>
        <fullName evidence="1">Uncharacterized protein</fullName>
    </submittedName>
</protein>
<accession>A0A660SKX3</accession>
<organism evidence="1 2">
    <name type="scientific">candidate division WOR-3 bacterium</name>
    <dbReference type="NCBI Taxonomy" id="2052148"/>
    <lineage>
        <taxon>Bacteria</taxon>
        <taxon>Bacteria division WOR-3</taxon>
    </lineage>
</organism>
<evidence type="ECO:0000313" key="2">
    <source>
        <dbReference type="Proteomes" id="UP000268469"/>
    </source>
</evidence>
<proteinExistence type="predicted"/>
<dbReference type="AlphaFoldDB" id="A0A660SKX3"/>
<comment type="caution">
    <text evidence="1">The sequence shown here is derived from an EMBL/GenBank/DDBJ whole genome shotgun (WGS) entry which is preliminary data.</text>
</comment>
<sequence>MSFTTSKGRLLRKPVLLRYDQKNNSVIDESYLFANSEEFERELQLLHLKMFPQTIVANRGAKRFTIKITDAQSQNIQFKNISDTIIVCVPKPIPHLYLPSGLYYDGKGAVTVLSPILNPGYNPGYNGEICRLDPFTHSALCRVRIEGLSYLLSYWQIDKFGNIYYWERIPKPGSPYLYESAGWQVVCLKVKERGAK</sequence>
<evidence type="ECO:0000313" key="1">
    <source>
        <dbReference type="EMBL" id="RKX70600.1"/>
    </source>
</evidence>
<gene>
    <name evidence="1" type="ORF">DRP53_04510</name>
</gene>
<reference evidence="1 2" key="1">
    <citation type="submission" date="2018-06" db="EMBL/GenBank/DDBJ databases">
        <title>Extensive metabolic versatility and redundancy in microbially diverse, dynamic hydrothermal sediments.</title>
        <authorList>
            <person name="Dombrowski N."/>
            <person name="Teske A."/>
            <person name="Baker B.J."/>
        </authorList>
    </citation>
    <scope>NUCLEOTIDE SEQUENCE [LARGE SCALE GENOMIC DNA]</scope>
    <source>
        <strain evidence="1">B36_G15</strain>
    </source>
</reference>
<dbReference type="EMBL" id="QNBE01000034">
    <property type="protein sequence ID" value="RKX70600.1"/>
    <property type="molecule type" value="Genomic_DNA"/>
</dbReference>
<name>A0A660SKX3_UNCW3</name>
<dbReference type="Proteomes" id="UP000268469">
    <property type="component" value="Unassembled WGS sequence"/>
</dbReference>